<evidence type="ECO:0000313" key="14">
    <source>
        <dbReference type="EMBL" id="TKR94152.1"/>
    </source>
</evidence>
<keyword evidence="5" id="KW-0637">Prenyltransferase</keyword>
<dbReference type="STRING" id="34508.A0A4U5PCP7"/>
<evidence type="ECO:0000256" key="7">
    <source>
        <dbReference type="ARBA" id="ARBA00022737"/>
    </source>
</evidence>
<comment type="caution">
    <text evidence="14">The sequence shown here is derived from an EMBL/GenBank/DDBJ whole genome shotgun (WGS) entry which is preliminary data.</text>
</comment>
<dbReference type="EMBL" id="AZBU02000002">
    <property type="protein sequence ID" value="TKR94152.1"/>
    <property type="molecule type" value="Genomic_DNA"/>
</dbReference>
<evidence type="ECO:0000256" key="1">
    <source>
        <dbReference type="ARBA" id="ARBA00001946"/>
    </source>
</evidence>
<evidence type="ECO:0000313" key="15">
    <source>
        <dbReference type="Proteomes" id="UP000298663"/>
    </source>
</evidence>
<dbReference type="AlphaFoldDB" id="A0A4U5PCP7"/>
<dbReference type="PROSITE" id="PS51147">
    <property type="entry name" value="PFTA"/>
    <property type="match status" value="5"/>
</dbReference>
<keyword evidence="7" id="KW-0677">Repeat</keyword>
<keyword evidence="15" id="KW-1185">Reference proteome</keyword>
<dbReference type="PANTHER" id="PTHR11129">
    <property type="entry name" value="PROTEIN FARNESYLTRANSFERASE ALPHA SUBUNIT/RAB GERANYLGERANYL TRANSFERASE ALPHA SUBUNIT"/>
    <property type="match status" value="1"/>
</dbReference>
<protein>
    <recommendedName>
        <fullName evidence="9">Protein farnesyltransferase/geranylgeranyltransferase type-1 subunit alpha</fullName>
        <ecNumber evidence="4">2.5.1.58</ecNumber>
        <ecNumber evidence="3">2.5.1.59</ecNumber>
    </recommendedName>
    <alternativeName>
        <fullName evidence="12">CAAX farnesyltransferase subunit alpha</fullName>
    </alternativeName>
    <alternativeName>
        <fullName evidence="11">FTase-alpha</fullName>
    </alternativeName>
    <alternativeName>
        <fullName evidence="10">Ras proteins prenyltransferase subunit alpha</fullName>
    </alternativeName>
    <alternativeName>
        <fullName evidence="13">Type I protein geranyl-geranyltransferase subunit alpha</fullName>
    </alternativeName>
</protein>
<name>A0A4U5PCP7_STECR</name>
<evidence type="ECO:0000256" key="3">
    <source>
        <dbReference type="ARBA" id="ARBA00012700"/>
    </source>
</evidence>
<sequence>MTEQEMRTSSRAKVVKVTGMTEAQAVMTLGPASTHPNEFVSKEFRDDVTFRGVQPMHLSEAEEGAVRIAYEEKFRDAFALLRRFTAENLPITDIAFLATTKCMELNPANYTLWVYRRRCLKELGMDLEKELEATRELAENNSKNYQIWHHRKTILEILTQENEEVKKRAFENELEFLDTVLGNDPKNYHAWQHRQWLVNSFKKDGLESEVAFADSLIKEDVRNNSAWNYRFNVVSWSDPKMDSIDENVIAREIQYTCEKIQQCPNNESSWNYLRGIMELNSDVREQILQFCKAEYLKDCPFALSCMVDIHLEHIEDRKDVGENKKEALEILGRLRSLDYIRENYWNYMTYKVENESSKT</sequence>
<dbReference type="GO" id="GO:0005965">
    <property type="term" value="C:protein farnesyltransferase complex"/>
    <property type="evidence" value="ECO:0007669"/>
    <property type="project" value="TreeGrafter"/>
</dbReference>
<evidence type="ECO:0000256" key="9">
    <source>
        <dbReference type="ARBA" id="ARBA00040965"/>
    </source>
</evidence>
<dbReference type="InterPro" id="IPR002088">
    <property type="entry name" value="Prenyl_trans_a"/>
</dbReference>
<evidence type="ECO:0000256" key="6">
    <source>
        <dbReference type="ARBA" id="ARBA00022679"/>
    </source>
</evidence>
<reference evidence="14 15" key="2">
    <citation type="journal article" date="2019" name="G3 (Bethesda)">
        <title>Hybrid Assembly of the Genome of the Entomopathogenic Nematode Steinernema carpocapsae Identifies the X-Chromosome.</title>
        <authorList>
            <person name="Serra L."/>
            <person name="Macchietto M."/>
            <person name="Macias-Munoz A."/>
            <person name="McGill C.J."/>
            <person name="Rodriguez I.M."/>
            <person name="Rodriguez B."/>
            <person name="Murad R."/>
            <person name="Mortazavi A."/>
        </authorList>
    </citation>
    <scope>NUCLEOTIDE SEQUENCE [LARGE SCALE GENOMIC DNA]</scope>
    <source>
        <strain evidence="14 15">ALL</strain>
    </source>
</reference>
<evidence type="ECO:0000256" key="2">
    <source>
        <dbReference type="ARBA" id="ARBA00006734"/>
    </source>
</evidence>
<dbReference type="EC" id="2.5.1.59" evidence="3"/>
<evidence type="ECO:0000256" key="13">
    <source>
        <dbReference type="ARBA" id="ARBA00043219"/>
    </source>
</evidence>
<dbReference type="Gene3D" id="1.25.40.120">
    <property type="entry name" value="Protein prenylyltransferase"/>
    <property type="match status" value="1"/>
</dbReference>
<keyword evidence="6" id="KW-0808">Transferase</keyword>
<evidence type="ECO:0000256" key="11">
    <source>
        <dbReference type="ARBA" id="ARBA00042436"/>
    </source>
</evidence>
<organism evidence="14 15">
    <name type="scientific">Steinernema carpocapsae</name>
    <name type="common">Entomopathogenic nematode</name>
    <dbReference type="NCBI Taxonomy" id="34508"/>
    <lineage>
        <taxon>Eukaryota</taxon>
        <taxon>Metazoa</taxon>
        <taxon>Ecdysozoa</taxon>
        <taxon>Nematoda</taxon>
        <taxon>Chromadorea</taxon>
        <taxon>Rhabditida</taxon>
        <taxon>Tylenchina</taxon>
        <taxon>Panagrolaimomorpha</taxon>
        <taxon>Strongyloidoidea</taxon>
        <taxon>Steinernematidae</taxon>
        <taxon>Steinernema</taxon>
    </lineage>
</organism>
<reference evidence="14 15" key="1">
    <citation type="journal article" date="2015" name="Genome Biol.">
        <title>Comparative genomics of Steinernema reveals deeply conserved gene regulatory networks.</title>
        <authorList>
            <person name="Dillman A.R."/>
            <person name="Macchietto M."/>
            <person name="Porter C.F."/>
            <person name="Rogers A."/>
            <person name="Williams B."/>
            <person name="Antoshechkin I."/>
            <person name="Lee M.M."/>
            <person name="Goodwin Z."/>
            <person name="Lu X."/>
            <person name="Lewis E.E."/>
            <person name="Goodrich-Blair H."/>
            <person name="Stock S.P."/>
            <person name="Adams B.J."/>
            <person name="Sternberg P.W."/>
            <person name="Mortazavi A."/>
        </authorList>
    </citation>
    <scope>NUCLEOTIDE SEQUENCE [LARGE SCALE GENOMIC DNA]</scope>
    <source>
        <strain evidence="14 15">ALL</strain>
    </source>
</reference>
<comment type="similarity">
    <text evidence="2">Belongs to the protein prenyltransferase subunit alpha family.</text>
</comment>
<keyword evidence="8" id="KW-0460">Magnesium</keyword>
<comment type="cofactor">
    <cofactor evidence="1">
        <name>Mg(2+)</name>
        <dbReference type="ChEBI" id="CHEBI:18420"/>
    </cofactor>
</comment>
<dbReference type="Pfam" id="PF01239">
    <property type="entry name" value="PPTA"/>
    <property type="match status" value="5"/>
</dbReference>
<gene>
    <name evidence="14" type="ORF">L596_008478</name>
</gene>
<accession>A0A4U5PCP7</accession>
<dbReference type="SUPFAM" id="SSF48439">
    <property type="entry name" value="Protein prenylyltransferase"/>
    <property type="match status" value="1"/>
</dbReference>
<dbReference type="OrthoDB" id="272289at2759"/>
<evidence type="ECO:0000256" key="8">
    <source>
        <dbReference type="ARBA" id="ARBA00022842"/>
    </source>
</evidence>
<proteinExistence type="inferred from homology"/>
<evidence type="ECO:0000256" key="12">
    <source>
        <dbReference type="ARBA" id="ARBA00043086"/>
    </source>
</evidence>
<evidence type="ECO:0000256" key="4">
    <source>
        <dbReference type="ARBA" id="ARBA00012702"/>
    </source>
</evidence>
<evidence type="ECO:0000256" key="5">
    <source>
        <dbReference type="ARBA" id="ARBA00022602"/>
    </source>
</evidence>
<evidence type="ECO:0000256" key="10">
    <source>
        <dbReference type="ARBA" id="ARBA00041392"/>
    </source>
</evidence>
<dbReference type="GO" id="GO:0004660">
    <property type="term" value="F:protein farnesyltransferase activity"/>
    <property type="evidence" value="ECO:0007669"/>
    <property type="project" value="UniProtKB-EC"/>
</dbReference>
<dbReference type="Proteomes" id="UP000298663">
    <property type="component" value="Unassembled WGS sequence"/>
</dbReference>
<dbReference type="EC" id="2.5.1.58" evidence="4"/>
<dbReference type="GO" id="GO:0004662">
    <property type="term" value="F:CAAX-protein geranylgeranyltransferase activity"/>
    <property type="evidence" value="ECO:0007669"/>
    <property type="project" value="UniProtKB-EC"/>
</dbReference>
<dbReference type="GO" id="GO:0005953">
    <property type="term" value="C:CAAX-protein geranylgeranyltransferase complex"/>
    <property type="evidence" value="ECO:0007669"/>
    <property type="project" value="TreeGrafter"/>
</dbReference>
<dbReference type="PANTHER" id="PTHR11129:SF1">
    <property type="entry name" value="PROTEIN FARNESYLTRANSFERASE_GERANYLGERANYLTRANSFERASE TYPE-1 SUBUNIT ALPHA"/>
    <property type="match status" value="1"/>
</dbReference>